<dbReference type="Proteomes" id="UP000050501">
    <property type="component" value="Unassembled WGS sequence"/>
</dbReference>
<dbReference type="InterPro" id="IPR007696">
    <property type="entry name" value="DNA_mismatch_repair_MutS_core"/>
</dbReference>
<organism evidence="10 11">
    <name type="scientific">Levilinea saccharolytica</name>
    <dbReference type="NCBI Taxonomy" id="229921"/>
    <lineage>
        <taxon>Bacteria</taxon>
        <taxon>Bacillati</taxon>
        <taxon>Chloroflexota</taxon>
        <taxon>Anaerolineae</taxon>
        <taxon>Anaerolineales</taxon>
        <taxon>Anaerolineaceae</taxon>
        <taxon>Levilinea</taxon>
    </lineage>
</organism>
<dbReference type="SUPFAM" id="SSF52540">
    <property type="entry name" value="P-loop containing nucleoside triphosphate hydrolases"/>
    <property type="match status" value="1"/>
</dbReference>
<dbReference type="GO" id="GO:0019843">
    <property type="term" value="F:rRNA binding"/>
    <property type="evidence" value="ECO:0007669"/>
    <property type="project" value="UniProtKB-UniRule"/>
</dbReference>
<dbReference type="GO" id="GO:0072344">
    <property type="term" value="P:rescue of stalled ribosome"/>
    <property type="evidence" value="ECO:0007669"/>
    <property type="project" value="UniProtKB-UniRule"/>
</dbReference>
<evidence type="ECO:0000256" key="3">
    <source>
        <dbReference type="ARBA" id="ARBA00022801"/>
    </source>
</evidence>
<evidence type="ECO:0000313" key="10">
    <source>
        <dbReference type="EMBL" id="KPL87425.1"/>
    </source>
</evidence>
<keyword evidence="3 7" id="KW-0378">Hydrolase</keyword>
<dbReference type="InterPro" id="IPR005747">
    <property type="entry name" value="MutS2"/>
</dbReference>
<dbReference type="PANTHER" id="PTHR48466:SF2">
    <property type="entry name" value="OS10G0509000 PROTEIN"/>
    <property type="match status" value="1"/>
</dbReference>
<feature type="region of interest" description="Disordered" evidence="8">
    <location>
        <begin position="681"/>
        <end position="727"/>
    </location>
</feature>
<dbReference type="Pfam" id="PF00488">
    <property type="entry name" value="MutS_V"/>
    <property type="match status" value="1"/>
</dbReference>
<dbReference type="PATRIC" id="fig|229921.5.peg.3246"/>
<protein>
    <recommendedName>
        <fullName evidence="7">Endonuclease MutS2</fullName>
        <ecNumber evidence="7">3.1.-.-</ecNumber>
    </recommendedName>
    <alternativeName>
        <fullName evidence="7">Ribosome-associated protein quality control-upstream factor</fullName>
        <shortName evidence="7">RQC-upstream factor</shortName>
        <shortName evidence="7">RqcU</shortName>
        <ecNumber evidence="7">3.6.4.-</ecNumber>
    </alternativeName>
</protein>
<dbReference type="GO" id="GO:0016887">
    <property type="term" value="F:ATP hydrolysis activity"/>
    <property type="evidence" value="ECO:0007669"/>
    <property type="project" value="InterPro"/>
</dbReference>
<evidence type="ECO:0000256" key="5">
    <source>
        <dbReference type="ARBA" id="ARBA00022884"/>
    </source>
</evidence>
<evidence type="ECO:0000256" key="1">
    <source>
        <dbReference type="ARBA" id="ARBA00022730"/>
    </source>
</evidence>
<dbReference type="AlphaFoldDB" id="A0A0P6YQI0"/>
<keyword evidence="4 7" id="KW-0067">ATP-binding</keyword>
<evidence type="ECO:0000256" key="7">
    <source>
        <dbReference type="HAMAP-Rule" id="MF_00092"/>
    </source>
</evidence>
<name>A0A0P6YQI0_9CHLR</name>
<dbReference type="Gene3D" id="3.30.1370.110">
    <property type="match status" value="1"/>
</dbReference>
<dbReference type="InterPro" id="IPR046893">
    <property type="entry name" value="MSSS"/>
</dbReference>
<comment type="function">
    <text evidence="7">Endonuclease that is involved in the suppression of homologous recombination and thus may have a key role in the control of bacterial genetic diversity.</text>
</comment>
<dbReference type="Pfam" id="PF20297">
    <property type="entry name" value="MSSS"/>
    <property type="match status" value="1"/>
</dbReference>
<feature type="region of interest" description="Disordered" evidence="8">
    <location>
        <begin position="540"/>
        <end position="561"/>
    </location>
</feature>
<keyword evidence="2 7" id="KW-0547">Nucleotide-binding</keyword>
<keyword evidence="1 7" id="KW-0699">rRNA-binding</keyword>
<dbReference type="GO" id="GO:0030983">
    <property type="term" value="F:mismatched DNA binding"/>
    <property type="evidence" value="ECO:0007669"/>
    <property type="project" value="InterPro"/>
</dbReference>
<evidence type="ECO:0000256" key="8">
    <source>
        <dbReference type="SAM" id="MobiDB-lite"/>
    </source>
</evidence>
<dbReference type="FunFam" id="3.40.50.300:FF:000830">
    <property type="entry name" value="Endonuclease MutS2"/>
    <property type="match status" value="1"/>
</dbReference>
<evidence type="ECO:0000259" key="9">
    <source>
        <dbReference type="PROSITE" id="PS50828"/>
    </source>
</evidence>
<dbReference type="InterPro" id="IPR000432">
    <property type="entry name" value="DNA_mismatch_repair_MutS_C"/>
</dbReference>
<dbReference type="Gene3D" id="3.40.50.300">
    <property type="entry name" value="P-loop containing nucleotide triphosphate hydrolases"/>
    <property type="match status" value="1"/>
</dbReference>
<dbReference type="RefSeq" id="WP_075070960.1">
    <property type="nucleotide sequence ID" value="NZ_LGCM01000019.1"/>
</dbReference>
<dbReference type="EC" id="3.1.-.-" evidence="7"/>
<dbReference type="InterPro" id="IPR027417">
    <property type="entry name" value="P-loop_NTPase"/>
</dbReference>
<evidence type="ECO:0000256" key="2">
    <source>
        <dbReference type="ARBA" id="ARBA00022741"/>
    </source>
</evidence>
<dbReference type="GO" id="GO:0043023">
    <property type="term" value="F:ribosomal large subunit binding"/>
    <property type="evidence" value="ECO:0007669"/>
    <property type="project" value="UniProtKB-UniRule"/>
</dbReference>
<evidence type="ECO:0000256" key="4">
    <source>
        <dbReference type="ARBA" id="ARBA00022840"/>
    </source>
</evidence>
<dbReference type="EMBL" id="LGCM01000019">
    <property type="protein sequence ID" value="KPL87425.1"/>
    <property type="molecule type" value="Genomic_DNA"/>
</dbReference>
<dbReference type="Pfam" id="PF01713">
    <property type="entry name" value="Smr"/>
    <property type="match status" value="1"/>
</dbReference>
<dbReference type="InterPro" id="IPR002625">
    <property type="entry name" value="Smr_dom"/>
</dbReference>
<dbReference type="SUPFAM" id="SSF160443">
    <property type="entry name" value="SMR domain-like"/>
    <property type="match status" value="1"/>
</dbReference>
<dbReference type="CDD" id="cd06503">
    <property type="entry name" value="ATP-synt_Fo_b"/>
    <property type="match status" value="1"/>
</dbReference>
<feature type="domain" description="Smr" evidence="9">
    <location>
        <begin position="727"/>
        <end position="802"/>
    </location>
</feature>
<dbReference type="HAMAP" id="MF_00092">
    <property type="entry name" value="MutS2"/>
    <property type="match status" value="1"/>
</dbReference>
<dbReference type="GO" id="GO:0004519">
    <property type="term" value="F:endonuclease activity"/>
    <property type="evidence" value="ECO:0007669"/>
    <property type="project" value="UniProtKB-UniRule"/>
</dbReference>
<accession>A0A0P6YQI0</accession>
<dbReference type="STRING" id="229921.ADN01_04470"/>
<gene>
    <name evidence="7" type="primary">mutS2</name>
    <name evidence="7" type="synonym">rqcU</name>
    <name evidence="10" type="ORF">ADN01_04470</name>
</gene>
<comment type="caution">
    <text evidence="10">The sequence shown here is derived from an EMBL/GenBank/DDBJ whole genome shotgun (WGS) entry which is preliminary data.</text>
</comment>
<dbReference type="NCBIfam" id="TIGR01069">
    <property type="entry name" value="mutS2"/>
    <property type="match status" value="1"/>
</dbReference>
<evidence type="ECO:0000313" key="11">
    <source>
        <dbReference type="Proteomes" id="UP000050501"/>
    </source>
</evidence>
<dbReference type="SMART" id="SM00533">
    <property type="entry name" value="MUTSd"/>
    <property type="match status" value="1"/>
</dbReference>
<feature type="compositionally biased region" description="Basic and acidic residues" evidence="8">
    <location>
        <begin position="540"/>
        <end position="557"/>
    </location>
</feature>
<dbReference type="EC" id="3.6.4.-" evidence="7"/>
<proteinExistence type="inferred from homology"/>
<dbReference type="SUPFAM" id="SSF48334">
    <property type="entry name" value="DNA repair protein MutS, domain III"/>
    <property type="match status" value="1"/>
</dbReference>
<dbReference type="InterPro" id="IPR036187">
    <property type="entry name" value="DNA_mismatch_repair_MutS_sf"/>
</dbReference>
<dbReference type="PIRSF" id="PIRSF005814">
    <property type="entry name" value="MutS_YshD"/>
    <property type="match status" value="1"/>
</dbReference>
<evidence type="ECO:0000256" key="6">
    <source>
        <dbReference type="ARBA" id="ARBA00023125"/>
    </source>
</evidence>
<feature type="binding site" evidence="7">
    <location>
        <begin position="340"/>
        <end position="347"/>
    </location>
    <ligand>
        <name>ATP</name>
        <dbReference type="ChEBI" id="CHEBI:30616"/>
    </ligand>
</feature>
<dbReference type="SMART" id="SM00534">
    <property type="entry name" value="MUTSac"/>
    <property type="match status" value="1"/>
</dbReference>
<keyword evidence="7" id="KW-0255">Endonuclease</keyword>
<comment type="similarity">
    <text evidence="7">Belongs to the DNA mismatch repair MutS family. MutS2 subfamily.</text>
</comment>
<comment type="subunit">
    <text evidence="7">Homodimer. Binds to stalled ribosomes, contacting rRNA.</text>
</comment>
<keyword evidence="5 7" id="KW-0694">RNA-binding</keyword>
<sequence>MDEKTLVTLEFPKVLERLAAYAAFSISAEMARALRPTSDLEEALKRQARTSEARRLLSINVDFSVGGARDIRALVDLARRAGVLEGSDLLDVKNTLTAARNMARTFERHAAECPHLAEVALGLPPPSGIIDIITQSISDRGDVLDSASDRLSTIRRELKISYERLMSRLERMLNDPNVSPMLQEGIITQRNGRYVLPLRAEFKGRVRSIIHDQSASGATLFVEPLVTVELNNKLHEMQLAERDEVRRILADISAQIGRQAREIEIVLGALAEMDLALMCAKYADDLRASEPVLNASKPRRDHPGTTLRLFQARHPLLDAKKVVSIDVDLNEQTFAVVITGPNTGGKTVTLKTVGLLALMAQSGLHIPAQSGSALSIFADIFADIGDEQSIEQSLSTFSGHITNIVRILGLAGPGTLVLLDELGAGTDPQEGAALARALLSDLVQKRVPCLVATHYPELKSFAHSTPGVVNASMEFDLQTLRPTYHLTLGLPGRSNALLIAERLGLPERVLLEARGQLNPEDLRTEDLLDEIHQQRDLARQARTAAEKSRGDAERLRSELQQQREQIEDERLKILEKTRREAEKEVEALRREMDDLRRQLNRARQPLEALKPLQRKLTDLEDSVQKPVERQTVVTETVSSRQPLRIGEKVRLRALQMDGVVTAVSESDVEVQLGALRLRTRLSDIQRSGDTPPAPPSPTAGRGAPRPPAAPSSGRVPTPPLPSPGMELDLRGQRAEDALEMLQTYIDNAYMTGMPFVRIIHGKGTGRLRQVVREALQASSYVARFETGQESEGGDGVTVAHMKED</sequence>
<dbReference type="GO" id="GO:0140664">
    <property type="term" value="F:ATP-dependent DNA damage sensor activity"/>
    <property type="evidence" value="ECO:0007669"/>
    <property type="project" value="InterPro"/>
</dbReference>
<dbReference type="PROSITE" id="PS50828">
    <property type="entry name" value="SMR"/>
    <property type="match status" value="1"/>
</dbReference>
<dbReference type="GO" id="GO:0045910">
    <property type="term" value="P:negative regulation of DNA recombination"/>
    <property type="evidence" value="ECO:0007669"/>
    <property type="project" value="InterPro"/>
</dbReference>
<keyword evidence="7" id="KW-0540">Nuclease</keyword>
<dbReference type="CDD" id="cd03280">
    <property type="entry name" value="ABC_MutS2"/>
    <property type="match status" value="1"/>
</dbReference>
<dbReference type="PROSITE" id="PS00486">
    <property type="entry name" value="DNA_MISMATCH_REPAIR_2"/>
    <property type="match status" value="1"/>
</dbReference>
<dbReference type="GO" id="GO:0006298">
    <property type="term" value="P:mismatch repair"/>
    <property type="evidence" value="ECO:0007669"/>
    <property type="project" value="InterPro"/>
</dbReference>
<dbReference type="PANTHER" id="PTHR48466">
    <property type="entry name" value="OS10G0509000 PROTEIN-RELATED"/>
    <property type="match status" value="1"/>
</dbReference>
<dbReference type="InterPro" id="IPR036063">
    <property type="entry name" value="Smr_dom_sf"/>
</dbReference>
<dbReference type="GO" id="GO:0005524">
    <property type="term" value="F:ATP binding"/>
    <property type="evidence" value="ECO:0007669"/>
    <property type="project" value="UniProtKB-UniRule"/>
</dbReference>
<reference evidence="10 11" key="1">
    <citation type="submission" date="2015-07" db="EMBL/GenBank/DDBJ databases">
        <title>Genome sequence of Levilinea saccharolytica DSM 16555.</title>
        <authorList>
            <person name="Hemp J."/>
            <person name="Ward L.M."/>
            <person name="Pace L.A."/>
            <person name="Fischer W.W."/>
        </authorList>
    </citation>
    <scope>NUCLEOTIDE SEQUENCE [LARGE SCALE GENOMIC DNA]</scope>
    <source>
        <strain evidence="10 11">KIBI-1</strain>
    </source>
</reference>
<dbReference type="InterPro" id="IPR045076">
    <property type="entry name" value="MutS"/>
</dbReference>
<keyword evidence="11" id="KW-1185">Reference proteome</keyword>
<comment type="function">
    <text evidence="7">Acts as a ribosome collision sensor, splitting the ribosome into its 2 subunits. Detects stalled/collided 70S ribosomes which it binds and splits by an ATP-hydrolysis driven conformational change. Acts upstream of the ribosome quality control system (RQC), a ribosome-associated complex that mediates the extraction of incompletely synthesized nascent chains from stalled ribosomes and their subsequent degradation. Probably generates substrates for RQC.</text>
</comment>
<dbReference type="SMART" id="SM00463">
    <property type="entry name" value="SMR"/>
    <property type="match status" value="1"/>
</dbReference>
<keyword evidence="6 7" id="KW-0238">DNA-binding</keyword>